<evidence type="ECO:0000313" key="3">
    <source>
        <dbReference type="Proteomes" id="UP000053411"/>
    </source>
</evidence>
<dbReference type="InterPro" id="IPR012337">
    <property type="entry name" value="RNaseH-like_sf"/>
</dbReference>
<feature type="region of interest" description="Disordered" evidence="1">
    <location>
        <begin position="62"/>
        <end position="89"/>
    </location>
</feature>
<dbReference type="OrthoDB" id="1920326at2759"/>
<dbReference type="InterPro" id="IPR036397">
    <property type="entry name" value="RNaseH_sf"/>
</dbReference>
<proteinExistence type="predicted"/>
<dbReference type="Gene3D" id="3.30.420.10">
    <property type="entry name" value="Ribonuclease H-like superfamily/Ribonuclease H"/>
    <property type="match status" value="1"/>
</dbReference>
<feature type="region of interest" description="Disordered" evidence="1">
    <location>
        <begin position="1010"/>
        <end position="1103"/>
    </location>
</feature>
<dbReference type="EMBL" id="KN848076">
    <property type="protein sequence ID" value="KIX96667.1"/>
    <property type="molecule type" value="Genomic_DNA"/>
</dbReference>
<dbReference type="GO" id="GO:0003676">
    <property type="term" value="F:nucleic acid binding"/>
    <property type="evidence" value="ECO:0007669"/>
    <property type="project" value="InterPro"/>
</dbReference>
<evidence type="ECO:0000313" key="2">
    <source>
        <dbReference type="EMBL" id="KIX96667.1"/>
    </source>
</evidence>
<reference evidence="2 3" key="1">
    <citation type="submission" date="2015-01" db="EMBL/GenBank/DDBJ databases">
        <title>The Genome Sequence of Fonsecaea multimorphosa CBS 102226.</title>
        <authorList>
            <consortium name="The Broad Institute Genomics Platform"/>
            <person name="Cuomo C."/>
            <person name="de Hoog S."/>
            <person name="Gorbushina A."/>
            <person name="Stielow B."/>
            <person name="Teixiera M."/>
            <person name="Abouelleil A."/>
            <person name="Chapman S.B."/>
            <person name="Priest M."/>
            <person name="Young S.K."/>
            <person name="Wortman J."/>
            <person name="Nusbaum C."/>
            <person name="Birren B."/>
        </authorList>
    </citation>
    <scope>NUCLEOTIDE SEQUENCE [LARGE SCALE GENOMIC DNA]</scope>
    <source>
        <strain evidence="2 3">CBS 102226</strain>
    </source>
</reference>
<keyword evidence="3" id="KW-1185">Reference proteome</keyword>
<feature type="region of interest" description="Disordered" evidence="1">
    <location>
        <begin position="116"/>
        <end position="158"/>
    </location>
</feature>
<evidence type="ECO:0000256" key="1">
    <source>
        <dbReference type="SAM" id="MobiDB-lite"/>
    </source>
</evidence>
<dbReference type="GeneID" id="27713132"/>
<dbReference type="STRING" id="1442371.A0A0D2JT65"/>
<dbReference type="AlphaFoldDB" id="A0A0D2JT65"/>
<organism evidence="2 3">
    <name type="scientific">Fonsecaea multimorphosa CBS 102226</name>
    <dbReference type="NCBI Taxonomy" id="1442371"/>
    <lineage>
        <taxon>Eukaryota</taxon>
        <taxon>Fungi</taxon>
        <taxon>Dikarya</taxon>
        <taxon>Ascomycota</taxon>
        <taxon>Pezizomycotina</taxon>
        <taxon>Eurotiomycetes</taxon>
        <taxon>Chaetothyriomycetidae</taxon>
        <taxon>Chaetothyriales</taxon>
        <taxon>Herpotrichiellaceae</taxon>
        <taxon>Fonsecaea</taxon>
    </lineage>
</organism>
<name>A0A0D2JT65_9EURO</name>
<feature type="region of interest" description="Disordered" evidence="1">
    <location>
        <begin position="173"/>
        <end position="194"/>
    </location>
</feature>
<dbReference type="RefSeq" id="XP_016630790.1">
    <property type="nucleotide sequence ID" value="XM_016777884.1"/>
</dbReference>
<sequence>MSNGCNRLLCGSVGSNLVTPYLTFRTSCCRYELSVSHIVRLERYRVADSKCCCQSEGGHPPGAFSPLDAPNRSLGTAHNARRNVPPNGWLPGAYRVAGRGLRRDLNIQMQVFHTRSGSSLKAPSLPKKPLAPPQSATLLPPPSSLPQRTNLPHPPYVSVGPLSVDKSRAGIGAGADISLPNSPVQAREREKERHRREAARQLELAREKEEKIRMEQKLIKARAEKQRAQEQAAARARQENIASKREEWMHRYREAQELARKIELFPWSDKAGIDHYLQCSRLLERAKHLEAQLTEWYSEGGPNEQTRDLGNAIYFDVSDALSDENFAPILRELNDTDRYWAYFRNPDIIKDEKPGTSLPTRIRLRLYEILWLRYQVIDTALVIARTLHDLRQIRRLKAQLLCSTEIFSHYKLTFPLELLANAINVNAERIMDDYFHLRRMSGLFYKPSSRRLRKLFYESAFPLHAAKLRWLSRSAVRDLRQNFEGLLDTTVQRELFPKLRPLIAHNRDFVSLRNTYTGAINLFNNPLSSPSTRLLMKIQEAWGHLFNTQRDVLLLTEFLMLWSGVRKIWLDGPSRQGDRHITRASAPAASHGPRYNVEKFRANVKHVVPWRTPTSLYPLGTAIPIHYVLTYSGLQMVLPRFTGCKILGFDTIQTAKTRGTSLVEFLILASDHEVAIIHIALMSQLSLVSKEPFVDIMQDDSILKVGVDVEFQRQLLLDGPSIELEGAVELCNRLNCDVSPGIVSSKDRSGSIISSMAAQVFGYPLPAVNLPQALRDLLLGTEFRAIRRIGSIEPLQLLTHLASRAYAVLQLYRVFADEKTKPTSSLLLQSNIDEPSLGPVLVYRQSGVNNDGLLRKRGLPRQRLLHLASIAEHWAATIFWARVHTNDFKKLSRREQKVKREKAVRKLTAYSLFTTFNESLDTIQRHMGMRLVATEILAISHQAKLPLRPRDVELLDFWRKWTREENFPQSEVHEDAEYGISAADFKSHAPGPTQQLNDRTTRWAGSHTVMAKPSAARTVQSLPRSGQALRKSPHDLATRPSQKKTRAPSTAANRRRLKIMNAEQTSTPSKPSRNAVVSQKPRLADLSARLDSQPLNVGQGIPT</sequence>
<dbReference type="SUPFAM" id="SSF53098">
    <property type="entry name" value="Ribonuclease H-like"/>
    <property type="match status" value="1"/>
</dbReference>
<protein>
    <submittedName>
        <fullName evidence="2">Uncharacterized protein</fullName>
    </submittedName>
</protein>
<feature type="compositionally biased region" description="Polar residues" evidence="1">
    <location>
        <begin position="1062"/>
        <end position="1077"/>
    </location>
</feature>
<dbReference type="VEuPathDB" id="FungiDB:Z520_07386"/>
<gene>
    <name evidence="2" type="ORF">Z520_07386</name>
</gene>
<accession>A0A0D2JT65</accession>
<feature type="compositionally biased region" description="Low complexity" evidence="1">
    <location>
        <begin position="116"/>
        <end position="138"/>
    </location>
</feature>
<dbReference type="Proteomes" id="UP000053411">
    <property type="component" value="Unassembled WGS sequence"/>
</dbReference>